<dbReference type="HOGENOM" id="CLU_1432690_0_0_7"/>
<accession>A5GEW4</accession>
<organism evidence="2 3">
    <name type="scientific">Geotalea uraniireducens (strain Rf4)</name>
    <name type="common">Geobacter uraniireducens</name>
    <dbReference type="NCBI Taxonomy" id="351605"/>
    <lineage>
        <taxon>Bacteria</taxon>
        <taxon>Pseudomonadati</taxon>
        <taxon>Thermodesulfobacteriota</taxon>
        <taxon>Desulfuromonadia</taxon>
        <taxon>Geobacterales</taxon>
        <taxon>Geobacteraceae</taxon>
        <taxon>Geotalea</taxon>
    </lineage>
</organism>
<feature type="transmembrane region" description="Helical" evidence="1">
    <location>
        <begin position="139"/>
        <end position="162"/>
    </location>
</feature>
<feature type="transmembrane region" description="Helical" evidence="1">
    <location>
        <begin position="12"/>
        <end position="34"/>
    </location>
</feature>
<name>A5GEW4_GEOUR</name>
<dbReference type="Proteomes" id="UP000006695">
    <property type="component" value="Chromosome"/>
</dbReference>
<evidence type="ECO:0000313" key="3">
    <source>
        <dbReference type="Proteomes" id="UP000006695"/>
    </source>
</evidence>
<feature type="transmembrane region" description="Helical" evidence="1">
    <location>
        <begin position="40"/>
        <end position="60"/>
    </location>
</feature>
<dbReference type="RefSeq" id="WP_011938674.1">
    <property type="nucleotide sequence ID" value="NC_009483.1"/>
</dbReference>
<keyword evidence="1" id="KW-1133">Transmembrane helix</keyword>
<dbReference type="EMBL" id="CP000698">
    <property type="protein sequence ID" value="ABQ25969.1"/>
    <property type="molecule type" value="Genomic_DNA"/>
</dbReference>
<proteinExistence type="predicted"/>
<dbReference type="OrthoDB" id="5397784at2"/>
<feature type="transmembrane region" description="Helical" evidence="1">
    <location>
        <begin position="81"/>
        <end position="100"/>
    </location>
</feature>
<feature type="transmembrane region" description="Helical" evidence="1">
    <location>
        <begin position="106"/>
        <end position="127"/>
    </location>
</feature>
<evidence type="ECO:0000313" key="2">
    <source>
        <dbReference type="EMBL" id="ABQ25969.1"/>
    </source>
</evidence>
<keyword evidence="1" id="KW-0812">Transmembrane</keyword>
<keyword evidence="1" id="KW-0472">Membrane</keyword>
<dbReference type="KEGG" id="gur:Gura_1779"/>
<sequence>MTPEQFIRAGRLAVVNAVITIPLFLLSIMLGLQSDYGARALQTMLMVASTLLFVYILLALKEFINSRHGFHDTDILIKIQIWANIALTVFSMLGLLSRTLQEAGGMFALFLIVPLGIAQAVFGYRLLRLPDKLHGRLKPFCYLSIATGFCFAVVVLIPLGLITSAAADVLLGLILIRAGGEPLCQSRGA</sequence>
<dbReference type="AlphaFoldDB" id="A5GEW4"/>
<keyword evidence="3" id="KW-1185">Reference proteome</keyword>
<evidence type="ECO:0000256" key="1">
    <source>
        <dbReference type="SAM" id="Phobius"/>
    </source>
</evidence>
<reference evidence="2 3" key="1">
    <citation type="submission" date="2007-05" db="EMBL/GenBank/DDBJ databases">
        <title>Complete sequence of Geobacter uraniireducens Rf4.</title>
        <authorList>
            <consortium name="US DOE Joint Genome Institute"/>
            <person name="Copeland A."/>
            <person name="Lucas S."/>
            <person name="Lapidus A."/>
            <person name="Barry K."/>
            <person name="Detter J.C."/>
            <person name="Glavina del Rio T."/>
            <person name="Hammon N."/>
            <person name="Israni S."/>
            <person name="Dalin E."/>
            <person name="Tice H."/>
            <person name="Pitluck S."/>
            <person name="Chertkov O."/>
            <person name="Brettin T."/>
            <person name="Bruce D."/>
            <person name="Han C."/>
            <person name="Schmutz J."/>
            <person name="Larimer F."/>
            <person name="Land M."/>
            <person name="Hauser L."/>
            <person name="Kyrpides N."/>
            <person name="Mikhailova N."/>
            <person name="Shelobolina E."/>
            <person name="Aklujkar M."/>
            <person name="Lovley D."/>
            <person name="Richardson P."/>
        </authorList>
    </citation>
    <scope>NUCLEOTIDE SEQUENCE [LARGE SCALE GENOMIC DNA]</scope>
    <source>
        <strain evidence="2 3">Rf4</strain>
    </source>
</reference>
<gene>
    <name evidence="2" type="ordered locus">Gura_1779</name>
</gene>
<protein>
    <submittedName>
        <fullName evidence="2">Uncharacterized protein</fullName>
    </submittedName>
</protein>